<feature type="domain" description="Transposase-associated" evidence="2">
    <location>
        <begin position="12"/>
        <end position="78"/>
    </location>
</feature>
<dbReference type="InterPro" id="IPR029480">
    <property type="entry name" value="Transpos_assoc"/>
</dbReference>
<dbReference type="OrthoDB" id="1878503at2759"/>
<feature type="region of interest" description="Disordered" evidence="1">
    <location>
        <begin position="346"/>
        <end position="379"/>
    </location>
</feature>
<name>A0A8T3B9I3_DENNO</name>
<dbReference type="PANTHER" id="PTHR48258:SF3">
    <property type="entry name" value="FK506-BINDING PROTEIN 4-LIKE ISOFORM X1"/>
    <property type="match status" value="1"/>
</dbReference>
<feature type="compositionally biased region" description="Pro residues" evidence="1">
    <location>
        <begin position="251"/>
        <end position="264"/>
    </location>
</feature>
<evidence type="ECO:0000256" key="1">
    <source>
        <dbReference type="SAM" id="MobiDB-lite"/>
    </source>
</evidence>
<evidence type="ECO:0000259" key="2">
    <source>
        <dbReference type="Pfam" id="PF13963"/>
    </source>
</evidence>
<sequence length="379" mass="43142">MYNRLLPGQKGLAVEFIQGVETFIQVASQLSSFQFDKMFRCPCSKHKNLAFLNPDDVKLDLYRRGFVPNYWIWTSHGEYESHRDAHDGSSIAYETFDEDQMSRPYEDLIFDVAGLQALAWGPMRKVRTWPIYIVNGFRFHTKSWSERRKTENCGVCVGGNTHEEDEYDYYGILNEVLDLEYPGKDENFVCLFNCQWYDPVQNRGIRIHPAYGLVDMALGDDPPRKSFASKFRRKKFTISRATQPDEGEGPSVPPADLPTPPPPLRSQQQSLSEQGQGPSNPLIIVPPYFSGHFPPPSTSPHFPSPDQTHAFPFYPYYPPPSSQAASPSIGPHPPYPYPYYYPYPVQHEQGGPSRPPEVGASDHVAAIDKRQYIEPEGDK</sequence>
<dbReference type="PANTHER" id="PTHR48258">
    <property type="entry name" value="DUF4218 DOMAIN-CONTAINING PROTEIN-RELATED"/>
    <property type="match status" value="1"/>
</dbReference>
<gene>
    <name evidence="3" type="ORF">KFK09_014284</name>
</gene>
<feature type="compositionally biased region" description="Low complexity" evidence="1">
    <location>
        <begin position="265"/>
        <end position="279"/>
    </location>
</feature>
<feature type="region of interest" description="Disordered" evidence="1">
    <location>
        <begin position="236"/>
        <end position="307"/>
    </location>
</feature>
<comment type="caution">
    <text evidence="3">The sequence shown here is derived from an EMBL/GenBank/DDBJ whole genome shotgun (WGS) entry which is preliminary data.</text>
</comment>
<evidence type="ECO:0000313" key="4">
    <source>
        <dbReference type="Proteomes" id="UP000829196"/>
    </source>
</evidence>
<dbReference type="Proteomes" id="UP000829196">
    <property type="component" value="Unassembled WGS sequence"/>
</dbReference>
<dbReference type="AlphaFoldDB" id="A0A8T3B9I3"/>
<proteinExistence type="predicted"/>
<accession>A0A8T3B9I3</accession>
<reference evidence="3" key="1">
    <citation type="journal article" date="2022" name="Front. Genet.">
        <title>Chromosome-Scale Assembly of the Dendrobium nobile Genome Provides Insights Into the Molecular Mechanism of the Biosynthesis of the Medicinal Active Ingredient of Dendrobium.</title>
        <authorList>
            <person name="Xu Q."/>
            <person name="Niu S.-C."/>
            <person name="Li K.-L."/>
            <person name="Zheng P.-J."/>
            <person name="Zhang X.-J."/>
            <person name="Jia Y."/>
            <person name="Liu Y."/>
            <person name="Niu Y.-X."/>
            <person name="Yu L.-H."/>
            <person name="Chen D.-F."/>
            <person name="Zhang G.-Q."/>
        </authorList>
    </citation>
    <scope>NUCLEOTIDE SEQUENCE</scope>
    <source>
        <tissue evidence="3">Leaf</tissue>
    </source>
</reference>
<dbReference type="EMBL" id="JAGYWB010000010">
    <property type="protein sequence ID" value="KAI0508150.1"/>
    <property type="molecule type" value="Genomic_DNA"/>
</dbReference>
<keyword evidence="4" id="KW-1185">Reference proteome</keyword>
<protein>
    <recommendedName>
        <fullName evidence="2">Transposase-associated domain-containing protein</fullName>
    </recommendedName>
</protein>
<evidence type="ECO:0000313" key="3">
    <source>
        <dbReference type="EMBL" id="KAI0508150.1"/>
    </source>
</evidence>
<feature type="compositionally biased region" description="Basic and acidic residues" evidence="1">
    <location>
        <begin position="365"/>
        <end position="379"/>
    </location>
</feature>
<dbReference type="Pfam" id="PF13963">
    <property type="entry name" value="Transpos_assoc"/>
    <property type="match status" value="1"/>
</dbReference>
<organism evidence="3 4">
    <name type="scientific">Dendrobium nobile</name>
    <name type="common">Orchid</name>
    <dbReference type="NCBI Taxonomy" id="94219"/>
    <lineage>
        <taxon>Eukaryota</taxon>
        <taxon>Viridiplantae</taxon>
        <taxon>Streptophyta</taxon>
        <taxon>Embryophyta</taxon>
        <taxon>Tracheophyta</taxon>
        <taxon>Spermatophyta</taxon>
        <taxon>Magnoliopsida</taxon>
        <taxon>Liliopsida</taxon>
        <taxon>Asparagales</taxon>
        <taxon>Orchidaceae</taxon>
        <taxon>Epidendroideae</taxon>
        <taxon>Malaxideae</taxon>
        <taxon>Dendrobiinae</taxon>
        <taxon>Dendrobium</taxon>
    </lineage>
</organism>